<keyword evidence="2" id="KW-1185">Reference proteome</keyword>
<proteinExistence type="predicted"/>
<dbReference type="STRING" id="1448308.A0A2T2NH98"/>
<dbReference type="Gene3D" id="3.40.50.300">
    <property type="entry name" value="P-loop containing nucleotide triphosphate hydrolases"/>
    <property type="match status" value="1"/>
</dbReference>
<protein>
    <recommendedName>
        <fullName evidence="3">AAA+ ATPase domain-containing protein</fullName>
    </recommendedName>
</protein>
<dbReference type="SUPFAM" id="SSF48452">
    <property type="entry name" value="TPR-like"/>
    <property type="match status" value="2"/>
</dbReference>
<dbReference type="OrthoDB" id="5086500at2759"/>
<dbReference type="SUPFAM" id="SSF52540">
    <property type="entry name" value="P-loop containing nucleoside triphosphate hydrolases"/>
    <property type="match status" value="1"/>
</dbReference>
<gene>
    <name evidence="1" type="ORF">BS50DRAFT_622987</name>
</gene>
<dbReference type="AlphaFoldDB" id="A0A2T2NH98"/>
<dbReference type="PANTHER" id="PTHR46082">
    <property type="entry name" value="ATP/GTP-BINDING PROTEIN-RELATED"/>
    <property type="match status" value="1"/>
</dbReference>
<dbReference type="Proteomes" id="UP000240883">
    <property type="component" value="Unassembled WGS sequence"/>
</dbReference>
<dbReference type="InterPro" id="IPR053137">
    <property type="entry name" value="NLR-like"/>
</dbReference>
<name>A0A2T2NH98_CORCC</name>
<evidence type="ECO:0008006" key="3">
    <source>
        <dbReference type="Google" id="ProtNLM"/>
    </source>
</evidence>
<reference evidence="1 2" key="1">
    <citation type="journal article" date="2018" name="Front. Microbiol.">
        <title>Genome-Wide Analysis of Corynespora cassiicola Leaf Fall Disease Putative Effectors.</title>
        <authorList>
            <person name="Lopez D."/>
            <person name="Ribeiro S."/>
            <person name="Label P."/>
            <person name="Fumanal B."/>
            <person name="Venisse J.S."/>
            <person name="Kohler A."/>
            <person name="de Oliveira R.R."/>
            <person name="Labutti K."/>
            <person name="Lipzen A."/>
            <person name="Lail K."/>
            <person name="Bauer D."/>
            <person name="Ohm R.A."/>
            <person name="Barry K.W."/>
            <person name="Spatafora J."/>
            <person name="Grigoriev I.V."/>
            <person name="Martin F.M."/>
            <person name="Pujade-Renaud V."/>
        </authorList>
    </citation>
    <scope>NUCLEOTIDE SEQUENCE [LARGE SCALE GENOMIC DNA]</scope>
    <source>
        <strain evidence="1 2">Philippines</strain>
    </source>
</reference>
<dbReference type="InterPro" id="IPR011990">
    <property type="entry name" value="TPR-like_helical_dom_sf"/>
</dbReference>
<dbReference type="EMBL" id="KZ678138">
    <property type="protein sequence ID" value="PSN64408.1"/>
    <property type="molecule type" value="Genomic_DNA"/>
</dbReference>
<accession>A0A2T2NH98</accession>
<evidence type="ECO:0000313" key="1">
    <source>
        <dbReference type="EMBL" id="PSN64408.1"/>
    </source>
</evidence>
<dbReference type="InterPro" id="IPR027417">
    <property type="entry name" value="P-loop_NTPase"/>
</dbReference>
<dbReference type="PANTHER" id="PTHR46082:SF6">
    <property type="entry name" value="AAA+ ATPASE DOMAIN-CONTAINING PROTEIN-RELATED"/>
    <property type="match status" value="1"/>
</dbReference>
<evidence type="ECO:0000313" key="2">
    <source>
        <dbReference type="Proteomes" id="UP000240883"/>
    </source>
</evidence>
<dbReference type="Gene3D" id="1.25.40.10">
    <property type="entry name" value="Tetratricopeptide repeat domain"/>
    <property type="match status" value="3"/>
</dbReference>
<organism evidence="1 2">
    <name type="scientific">Corynespora cassiicola Philippines</name>
    <dbReference type="NCBI Taxonomy" id="1448308"/>
    <lineage>
        <taxon>Eukaryota</taxon>
        <taxon>Fungi</taxon>
        <taxon>Dikarya</taxon>
        <taxon>Ascomycota</taxon>
        <taxon>Pezizomycotina</taxon>
        <taxon>Dothideomycetes</taxon>
        <taxon>Pleosporomycetidae</taxon>
        <taxon>Pleosporales</taxon>
        <taxon>Corynesporascaceae</taxon>
        <taxon>Corynespora</taxon>
    </lineage>
</organism>
<dbReference type="Pfam" id="PF13374">
    <property type="entry name" value="TPR_10"/>
    <property type="match status" value="1"/>
</dbReference>
<sequence length="1081" mass="124934">MSELFDGLGTGHFLKAVQAALKILENIYASDSDPEVASFVDQLSDLVHIVHSFHDLATKGRRQLPVRIEFRWENTLNHLESVLDGTRAIISECTPVIRPLQSSLEALRIERQSLGYIDANTRLKNQSWYQDIYDALKIFTELLRVLFAGVDLLRYQDAANEDGQVLETRSLTAKQLSLQISKVEQKLNLYQQHNTGAVRKALRAAKAVTTYVPPVPNRHFVVPRRVRAYYTGREAEIAKLKSSFQDPLLPTQQVFVICGLSGSGKTELALRFAEGYQHRFWGIFYVDGTSEKHAATSYATIAMLGGVAPNEKAAKNWLATRTLPWLLIVDNVDEDRIDVDSLLPQGARGCCIITTRNPAYTVHGNAGDRHLELLPMNPEEAEMLILKAAGEPHPWSDSVIKSAKAICHELGYLPLALEQAAKAIQSGVCEWANYLIFLDCQIGHIRHYLHRRNREKVRKEYETKEDVYNINVFSTFEILYESLQSSQRLRFNDAIELLHIFSCFHFQDLTINILADVVRNALIEEKQEIHDEREKNMLLAKLQNPAKPPWKMVFRELRAALAKNLATPFPFPRVLRDHAGLFRPEEEIQVRLREALSVLRERSLVRLQDQSTGRFSMHQLVHKWVRDRPQTSTSQQALWCQISMTTLAFSIRRPPYGNTEEEIHARRRLLPHIRHIRSHQLDLEHRLQKNSERRRWAWVLEKSYGRLETEQDIRFSRVYSETGNFKEAFDLQERALSFVSRRLGPDHPLAIRLSLLVTQSLTDMSEMVKATQFQRRVHDICIETWGYDHPLSLDITDMLASLVYYKGRLTEADSLLTRNTENLKRLYGDKHEKTLKSIRSIAKLHYRWWKFEKATELYHISWQGMKEVKGETHIETLFSLEDLAMSYIRFGDHAEDSRRDEHVALSHEYMEFVYEARRKQLGAENPWTLLADLYLARTKSEMGMIGEAEEMIRKGFEIAERNLPKEHIAFILAKTIFAEVLTKRKKYAEAESLFNVLVEKDHYSRLIDEEGDHPDRIFNLWRLSRCLEEQGKYEEALRRCEECQAGLATIGGKGAGTNHPIAKEMQRKIPQLRNHVQAVHS</sequence>